<dbReference type="Proteomes" id="UP000719766">
    <property type="component" value="Unassembled WGS sequence"/>
</dbReference>
<dbReference type="OrthoDB" id="2691803at2759"/>
<name>A0A9P7AUT4_9AGAM</name>
<evidence type="ECO:0000313" key="1">
    <source>
        <dbReference type="EMBL" id="KAG1796055.1"/>
    </source>
</evidence>
<keyword evidence="2" id="KW-1185">Reference proteome</keyword>
<dbReference type="RefSeq" id="XP_041161708.1">
    <property type="nucleotide sequence ID" value="XM_041297701.1"/>
</dbReference>
<evidence type="ECO:0000313" key="2">
    <source>
        <dbReference type="Proteomes" id="UP000719766"/>
    </source>
</evidence>
<dbReference type="AlphaFoldDB" id="A0A9P7AUT4"/>
<dbReference type="GeneID" id="64591465"/>
<organism evidence="1 2">
    <name type="scientific">Suillus plorans</name>
    <dbReference type="NCBI Taxonomy" id="116603"/>
    <lineage>
        <taxon>Eukaryota</taxon>
        <taxon>Fungi</taxon>
        <taxon>Dikarya</taxon>
        <taxon>Basidiomycota</taxon>
        <taxon>Agaricomycotina</taxon>
        <taxon>Agaricomycetes</taxon>
        <taxon>Agaricomycetidae</taxon>
        <taxon>Boletales</taxon>
        <taxon>Suillineae</taxon>
        <taxon>Suillaceae</taxon>
        <taxon>Suillus</taxon>
    </lineage>
</organism>
<gene>
    <name evidence="1" type="ORF">HD556DRAFT_1234911</name>
</gene>
<dbReference type="EMBL" id="JABBWE010000020">
    <property type="protein sequence ID" value="KAG1796055.1"/>
    <property type="molecule type" value="Genomic_DNA"/>
</dbReference>
<protein>
    <submittedName>
        <fullName evidence="1">Uncharacterized protein</fullName>
    </submittedName>
</protein>
<feature type="non-terminal residue" evidence="1">
    <location>
        <position position="1"/>
    </location>
</feature>
<accession>A0A9P7AUT4</accession>
<comment type="caution">
    <text evidence="1">The sequence shown here is derived from an EMBL/GenBank/DDBJ whole genome shotgun (WGS) entry which is preliminary data.</text>
</comment>
<sequence length="223" mass="25357">AMSDRNERYCRDFREGRQACTCEYFTPPSNPDAPYYCQECQHGFSKHPMALDSTRDVPQKQDSTAPSGKKRLVSIFKEKISSGSAARPLRTATSSKSMLNQKTGVASWLLLVNNLDRRQCAHIETANRFYFSQTWTHDEVHHYLQNEVFLLAFEYVNSTEKGKGIGIPSCPWVLISKERLRHEVVNIDNPTGSDLAQFQGRPKCPVKDANVIIGKEPLSRIIY</sequence>
<reference evidence="1" key="1">
    <citation type="journal article" date="2020" name="New Phytol.">
        <title>Comparative genomics reveals dynamic genome evolution in host specialist ectomycorrhizal fungi.</title>
        <authorList>
            <person name="Lofgren L.A."/>
            <person name="Nguyen N.H."/>
            <person name="Vilgalys R."/>
            <person name="Ruytinx J."/>
            <person name="Liao H.L."/>
            <person name="Branco S."/>
            <person name="Kuo A."/>
            <person name="LaButti K."/>
            <person name="Lipzen A."/>
            <person name="Andreopoulos W."/>
            <person name="Pangilinan J."/>
            <person name="Riley R."/>
            <person name="Hundley H."/>
            <person name="Na H."/>
            <person name="Barry K."/>
            <person name="Grigoriev I.V."/>
            <person name="Stajich J.E."/>
            <person name="Kennedy P.G."/>
        </authorList>
    </citation>
    <scope>NUCLEOTIDE SEQUENCE</scope>
    <source>
        <strain evidence="1">S12</strain>
    </source>
</reference>
<proteinExistence type="predicted"/>